<dbReference type="AlphaFoldDB" id="A0A4S2B1K1"/>
<reference evidence="1 2" key="1">
    <citation type="submission" date="2019-04" db="EMBL/GenBank/DDBJ databases">
        <title>Microbes associate with the intestines of laboratory mice.</title>
        <authorList>
            <person name="Navarre W."/>
            <person name="Wong E."/>
            <person name="Huang K."/>
            <person name="Tropini C."/>
            <person name="Ng K."/>
            <person name="Yu B."/>
        </authorList>
    </citation>
    <scope>NUCLEOTIDE SEQUENCE [LARGE SCALE GENOMIC DNA]</scope>
    <source>
        <strain evidence="1 2">NM70_E10</strain>
    </source>
</reference>
<dbReference type="Gene3D" id="2.60.40.3620">
    <property type="match status" value="2"/>
</dbReference>
<keyword evidence="2" id="KW-1185">Reference proteome</keyword>
<evidence type="ECO:0000313" key="1">
    <source>
        <dbReference type="EMBL" id="TGY07685.1"/>
    </source>
</evidence>
<evidence type="ECO:0000313" key="2">
    <source>
        <dbReference type="Proteomes" id="UP000305751"/>
    </source>
</evidence>
<accession>A0A4S2B1K1</accession>
<gene>
    <name evidence="1" type="ORF">E5356_03370</name>
</gene>
<proteinExistence type="predicted"/>
<dbReference type="RefSeq" id="WP_136013599.1">
    <property type="nucleotide sequence ID" value="NZ_CAJTBC010000005.1"/>
</dbReference>
<dbReference type="EMBL" id="SRZA01000005">
    <property type="protein sequence ID" value="TGY07685.1"/>
    <property type="molecule type" value="Genomic_DNA"/>
</dbReference>
<protein>
    <submittedName>
        <fullName evidence="1">SusF/SusE family outer membrane protein</fullName>
    </submittedName>
</protein>
<organism evidence="1 2">
    <name type="scientific">Bacteroides acidifaciens</name>
    <dbReference type="NCBI Taxonomy" id="85831"/>
    <lineage>
        <taxon>Bacteria</taxon>
        <taxon>Pseudomonadati</taxon>
        <taxon>Bacteroidota</taxon>
        <taxon>Bacteroidia</taxon>
        <taxon>Bacteroidales</taxon>
        <taxon>Bacteroidaceae</taxon>
        <taxon>Bacteroides</taxon>
    </lineage>
</organism>
<comment type="caution">
    <text evidence="1">The sequence shown here is derived from an EMBL/GenBank/DDBJ whole genome shotgun (WGS) entry which is preliminary data.</text>
</comment>
<sequence>MKIKLNNILTAFLLVCLCCTVGCHDEKELVNLGNDIPTKLQKLYMVGSASPDNWDIDHPTPLTKSDDDPYIWIYAGPLIEGEFKLCVKTGTWEQPMFHSMTFLEEIGETPIVDKPFQPARQGGDDEKWLVVKPGIYTLRFNLRARTYSSVYEGEIGSEVTPIETSNVYLLGTASPTEWNLSGAEPMERSDNDSYVFSWTGDLYTGSLRFAISTTNWEAPMIRPFSDNEPIGKEPIENGRFVYRNGNPDTNWNVTNNGNYTITLNLHDWTISTVFNYEIENKPIQADGVYIFGDPVKYLDHKAPMIRSEENENIFTWRGWLGWGWMQLSLAENDWDHLLHPLVDKSPVGKDPIIDQNFNYPYGEYNDWNVETQGIYTLTIDLSKRTFSAVLEEECDERPEEIETEGMYIFGSPVEYLGSKTSMIRSLENKNIFTWRGWLDWGWMQLSLAENDWDHLLHPLVDKSPIGKEPVADQKFNYPSGEYNDWNVETQGVYTLTVDLSKRTFSAALEVECAEPPIETEGVYILGDPVKELGSKAAMSRSSENSSVFTWRGWLTWGWMQLSLSENDWDHLLHPLVDASPIGKDPVIDQNFNYPYGSYNNWSVNDEGIYTLTVDLAKRTFSAVWESDSRN</sequence>
<dbReference type="GO" id="GO:0019867">
    <property type="term" value="C:outer membrane"/>
    <property type="evidence" value="ECO:0007669"/>
    <property type="project" value="InterPro"/>
</dbReference>
<dbReference type="GO" id="GO:2001070">
    <property type="term" value="F:starch binding"/>
    <property type="evidence" value="ECO:0007669"/>
    <property type="project" value="InterPro"/>
</dbReference>
<dbReference type="Proteomes" id="UP000305751">
    <property type="component" value="Unassembled WGS sequence"/>
</dbReference>
<name>A0A4S2B1K1_9BACE</name>